<feature type="compositionally biased region" description="Basic residues" evidence="2">
    <location>
        <begin position="1"/>
        <end position="11"/>
    </location>
</feature>
<dbReference type="Gene3D" id="3.30.420.10">
    <property type="entry name" value="Ribonuclease H-like superfamily/Ribonuclease H"/>
    <property type="match status" value="1"/>
</dbReference>
<dbReference type="Proteomes" id="UP001054821">
    <property type="component" value="Chromosome 4"/>
</dbReference>
<proteinExistence type="predicted"/>
<comment type="caution">
    <text evidence="3">The sequence shown here is derived from an EMBL/GenBank/DDBJ whole genome shotgun (WGS) entry which is preliminary data.</text>
</comment>
<gene>
    <name evidence="3" type="ORF">L3X38_026261</name>
</gene>
<dbReference type="AlphaFoldDB" id="A0AAD4Z773"/>
<keyword evidence="4" id="KW-1185">Reference proteome</keyword>
<accession>A0AAD4Z773</accession>
<dbReference type="InterPro" id="IPR052160">
    <property type="entry name" value="Gypsy_RT_Integrase-like"/>
</dbReference>
<keyword evidence="1" id="KW-0175">Coiled coil</keyword>
<dbReference type="GO" id="GO:0003676">
    <property type="term" value="F:nucleic acid binding"/>
    <property type="evidence" value="ECO:0007669"/>
    <property type="project" value="InterPro"/>
</dbReference>
<evidence type="ECO:0000256" key="1">
    <source>
        <dbReference type="SAM" id="Coils"/>
    </source>
</evidence>
<dbReference type="PANTHER" id="PTHR47266">
    <property type="entry name" value="ENDONUCLEASE-RELATED"/>
    <property type="match status" value="1"/>
</dbReference>
<reference evidence="3 4" key="1">
    <citation type="journal article" date="2022" name="G3 (Bethesda)">
        <title>Whole-genome sequence and methylome profiling of the almond [Prunus dulcis (Mill.) D.A. Webb] cultivar 'Nonpareil'.</title>
        <authorList>
            <person name="D'Amico-Willman K.M."/>
            <person name="Ouma W.Z."/>
            <person name="Meulia T."/>
            <person name="Sideli G.M."/>
            <person name="Gradziel T.M."/>
            <person name="Fresnedo-Ramirez J."/>
        </authorList>
    </citation>
    <scope>NUCLEOTIDE SEQUENCE [LARGE SCALE GENOMIC DNA]</scope>
    <source>
        <strain evidence="3">Clone GOH B32 T37-40</strain>
    </source>
</reference>
<organism evidence="3 4">
    <name type="scientific">Prunus dulcis</name>
    <name type="common">Almond</name>
    <name type="synonym">Amygdalus dulcis</name>
    <dbReference type="NCBI Taxonomy" id="3755"/>
    <lineage>
        <taxon>Eukaryota</taxon>
        <taxon>Viridiplantae</taxon>
        <taxon>Streptophyta</taxon>
        <taxon>Embryophyta</taxon>
        <taxon>Tracheophyta</taxon>
        <taxon>Spermatophyta</taxon>
        <taxon>Magnoliopsida</taxon>
        <taxon>eudicotyledons</taxon>
        <taxon>Gunneridae</taxon>
        <taxon>Pentapetalae</taxon>
        <taxon>rosids</taxon>
        <taxon>fabids</taxon>
        <taxon>Rosales</taxon>
        <taxon>Rosaceae</taxon>
        <taxon>Amygdaloideae</taxon>
        <taxon>Amygdaleae</taxon>
        <taxon>Prunus</taxon>
    </lineage>
</organism>
<sequence length="330" mass="37806">MSKGFTRRVKHSSFPFHCPGSLHRKGREKSRRLFTSLRRGQQDRNLETTNGFLTHMSWADGIHQRGRSGGKQWKEGGKYDGIRTLSGYKRRTSATQKDQPTSRARPSIVKQLEDLLKPPHLLLHSRLVSNPGTWGILLTSLLTAAQAHSSGCWNKKASTIVSDGGAHFVNKAFNALIAKYNIHHQVATPFHPQVEISNREMKKILEKTFNASSKDWSLKLKLEHKAYWAIKKLNFDHQAAGDKRKLQLNELDELRNEAYENARIYKDRTQMMHDKAIVRKEFAPAQNVLLYNSRLRLFSGKLRCRWSGPFDVTHPHGAITIKNLHNGNEF</sequence>
<dbReference type="InterPro" id="IPR012337">
    <property type="entry name" value="RNaseH-like_sf"/>
</dbReference>
<evidence type="ECO:0000313" key="3">
    <source>
        <dbReference type="EMBL" id="KAI5336127.1"/>
    </source>
</evidence>
<evidence type="ECO:0000256" key="2">
    <source>
        <dbReference type="SAM" id="MobiDB-lite"/>
    </source>
</evidence>
<protein>
    <recommendedName>
        <fullName evidence="5">Integrase catalytic domain-containing protein</fullName>
    </recommendedName>
</protein>
<dbReference type="EMBL" id="JAJFAZ020000004">
    <property type="protein sequence ID" value="KAI5336127.1"/>
    <property type="molecule type" value="Genomic_DNA"/>
</dbReference>
<feature type="region of interest" description="Disordered" evidence="2">
    <location>
        <begin position="1"/>
        <end position="29"/>
    </location>
</feature>
<evidence type="ECO:0000313" key="4">
    <source>
        <dbReference type="Proteomes" id="UP001054821"/>
    </source>
</evidence>
<dbReference type="SUPFAM" id="SSF53098">
    <property type="entry name" value="Ribonuclease H-like"/>
    <property type="match status" value="1"/>
</dbReference>
<feature type="coiled-coil region" evidence="1">
    <location>
        <begin position="237"/>
        <end position="268"/>
    </location>
</feature>
<dbReference type="InterPro" id="IPR036397">
    <property type="entry name" value="RNaseH_sf"/>
</dbReference>
<name>A0AAD4Z773_PRUDU</name>
<evidence type="ECO:0008006" key="5">
    <source>
        <dbReference type="Google" id="ProtNLM"/>
    </source>
</evidence>